<dbReference type="PROSITE" id="PS50817">
    <property type="entry name" value="INTEIN_N_TER"/>
    <property type="match status" value="1"/>
</dbReference>
<dbReference type="PROSITE" id="PS50818">
    <property type="entry name" value="INTEIN_C_TER"/>
    <property type="match status" value="1"/>
</dbReference>
<dbReference type="InterPro" id="IPR036844">
    <property type="entry name" value="Hint_dom_sf"/>
</dbReference>
<keyword evidence="3" id="KW-1185">Reference proteome</keyword>
<comment type="caution">
    <text evidence="2">The sequence shown here is derived from an EMBL/GenBank/DDBJ whole genome shotgun (WGS) entry which is preliminary data.</text>
</comment>
<gene>
    <name evidence="2" type="ORF">EQG68_02725</name>
</gene>
<sequence length="755" mass="86976">MSLSSTFPSFEDFSGFNNSPFGAFWEKEEAQKLNFKLLTDNSTIKQNNLAVSFSLALATDTPTIDKKVSKINGIDNFTVFIVAKSGTIKNFSGTTKEASEFTGLKIENIIEIRAVELGYNLLGSSLSKETIQKWVNEYDKWMNPSGFFSSEQLDFIFKEAVNYYENNKFTILTQPVTNKILIMLLEALRKDLQYYFNEDYVAKFLQQIALEFKNNAMITDPNRWNPYLANQERNPDYDPYFITNINAEKIRIEDAVQQFEGLLDLSDLDVLLISALQTKIPLEIRSLLSAIYKYVKDAFIEMYQDAKAMLQTFADLPEMYNAFLVGLYNGLIRFLASLIEMVGFFVSLANPGNWESFVEGFKKFFSEIWSTLKTLIAAYFKKFTAAQNPVDFIKIFVEEVTGIAIELFLLYVSVGVSATKKIAEALERLLKNPKTTVDDWMDYFKKRKKEDFDEKPVNKALDDVEKLKIAQKMWDEFEYKYLLEIPPSKKPCFLAGTMVKTEKGLVPIEDILVGQKVFAYNFEIKRTELKSVTQIFRNKAEKFVRVGIKDSFIEATGQHRFLLPEEKRWEMANGLKSGMKLLNSGGKIVIISSIGVLSEVVDTYNLEVEDHHNYFVGIDEVLTHNKTRTSIFANTDLIDVEFYRHFIGEEIFYIGQTQQGIGTRYEQHKRDFERDNAKKSWMSKKPDNGYVRINGNPGPFKMTPYEAAVTELYEINKNGGMQKEKGKLFNKQKPIGKKKFEHFKELGFNPCKFYV</sequence>
<protein>
    <recommendedName>
        <fullName evidence="1">Hint domain-containing protein</fullName>
    </recommendedName>
</protein>
<dbReference type="Gene3D" id="2.170.16.10">
    <property type="entry name" value="Hedgehog/Intein (Hint) domain"/>
    <property type="match status" value="1"/>
</dbReference>
<dbReference type="Pfam" id="PF07591">
    <property type="entry name" value="PT-HINT"/>
    <property type="match status" value="1"/>
</dbReference>
<dbReference type="SUPFAM" id="SSF51294">
    <property type="entry name" value="Hedgehog/intein (Hint) domain"/>
    <property type="match status" value="1"/>
</dbReference>
<evidence type="ECO:0000313" key="3">
    <source>
        <dbReference type="Proteomes" id="UP000289734"/>
    </source>
</evidence>
<reference evidence="3" key="1">
    <citation type="submission" date="2019-01" db="EMBL/GenBank/DDBJ databases">
        <title>Cytophagaceae bacterium strain CAR-16.</title>
        <authorList>
            <person name="Chen W.-M."/>
        </authorList>
    </citation>
    <scope>NUCLEOTIDE SEQUENCE [LARGE SCALE GENOMIC DNA]</scope>
    <source>
        <strain evidence="3">ICH-30</strain>
    </source>
</reference>
<dbReference type="GO" id="GO:0016539">
    <property type="term" value="P:intein-mediated protein splicing"/>
    <property type="evidence" value="ECO:0007669"/>
    <property type="project" value="InterPro"/>
</dbReference>
<dbReference type="Proteomes" id="UP000289734">
    <property type="component" value="Unassembled WGS sequence"/>
</dbReference>
<proteinExistence type="predicted"/>
<dbReference type="InterPro" id="IPR006141">
    <property type="entry name" value="Intein_N"/>
</dbReference>
<dbReference type="InterPro" id="IPR030934">
    <property type="entry name" value="Intein_C"/>
</dbReference>
<feature type="domain" description="Hint" evidence="1">
    <location>
        <begin position="490"/>
        <end position="585"/>
    </location>
</feature>
<dbReference type="OrthoDB" id="9784548at2"/>
<name>A0A4Q1KYM7_9FLAO</name>
<dbReference type="RefSeq" id="WP_129463247.1">
    <property type="nucleotide sequence ID" value="NZ_SBKQ01000002.1"/>
</dbReference>
<dbReference type="EMBL" id="SBKQ01000002">
    <property type="protein sequence ID" value="RXR34840.1"/>
    <property type="molecule type" value="Genomic_DNA"/>
</dbReference>
<dbReference type="SMART" id="SM00306">
    <property type="entry name" value="HintN"/>
    <property type="match status" value="1"/>
</dbReference>
<evidence type="ECO:0000313" key="2">
    <source>
        <dbReference type="EMBL" id="RXR34840.1"/>
    </source>
</evidence>
<dbReference type="AlphaFoldDB" id="A0A4Q1KYM7"/>
<accession>A0A4Q1KYM7</accession>
<dbReference type="CDD" id="cd00081">
    <property type="entry name" value="Hint"/>
    <property type="match status" value="1"/>
</dbReference>
<organism evidence="2 3">
    <name type="scientific">Flavobacterium piscinae</name>
    <dbReference type="NCBI Taxonomy" id="2506424"/>
    <lineage>
        <taxon>Bacteria</taxon>
        <taxon>Pseudomonadati</taxon>
        <taxon>Bacteroidota</taxon>
        <taxon>Flavobacteriia</taxon>
        <taxon>Flavobacteriales</taxon>
        <taxon>Flavobacteriaceae</taxon>
        <taxon>Flavobacterium</taxon>
    </lineage>
</organism>
<dbReference type="InterPro" id="IPR003587">
    <property type="entry name" value="Hint_dom_N"/>
</dbReference>
<evidence type="ECO:0000259" key="1">
    <source>
        <dbReference type="SMART" id="SM00306"/>
    </source>
</evidence>